<keyword evidence="2" id="KW-1185">Reference proteome</keyword>
<dbReference type="Proteomes" id="UP001480955">
    <property type="component" value="Unassembled WGS sequence"/>
</dbReference>
<accession>A0ABV1QGH0</accession>
<protein>
    <recommendedName>
        <fullName evidence="3">Methyltransferase domain-containing protein</fullName>
    </recommendedName>
</protein>
<dbReference type="RefSeq" id="WP_350391715.1">
    <property type="nucleotide sequence ID" value="NZ_JBELQE010000010.1"/>
</dbReference>
<evidence type="ECO:0008006" key="3">
    <source>
        <dbReference type="Google" id="ProtNLM"/>
    </source>
</evidence>
<dbReference type="Gene3D" id="3.40.50.150">
    <property type="entry name" value="Vaccinia Virus protein VP39"/>
    <property type="match status" value="1"/>
</dbReference>
<evidence type="ECO:0000313" key="1">
    <source>
        <dbReference type="EMBL" id="MER2248485.1"/>
    </source>
</evidence>
<sequence>MAYDQAKHDRSTSVSLPSAREILPYLIETFNPDSFVDVGAGYCNWAHTASELGVQDVAAVDGPWTDLSRIKIPRDRFHVHELDRPLDLGRRFDMALSLEVGEHIRTDASRTFVQSLCRASDLVIFGAATPLQGGFMHINEQWQSYWQTIFADEGYILFDLIRPKFWNNDHVIYYYRQNAFVYVKQDRSDLIGICRAEIAAAPSNPLIDAIHPAKYLEMAGYDVVLMKHLVRKLPGHVLRTAGRKLGLSR</sequence>
<dbReference type="SUPFAM" id="SSF53335">
    <property type="entry name" value="S-adenosyl-L-methionine-dependent methyltransferases"/>
    <property type="match status" value="1"/>
</dbReference>
<proteinExistence type="predicted"/>
<gene>
    <name evidence="1" type="ORF">ABS772_01035</name>
</gene>
<organism evidence="1 2">
    <name type="scientific">Methylorubrum podarium</name>
    <dbReference type="NCBI Taxonomy" id="200476"/>
    <lineage>
        <taxon>Bacteria</taxon>
        <taxon>Pseudomonadati</taxon>
        <taxon>Pseudomonadota</taxon>
        <taxon>Alphaproteobacteria</taxon>
        <taxon>Hyphomicrobiales</taxon>
        <taxon>Methylobacteriaceae</taxon>
        <taxon>Methylorubrum</taxon>
    </lineage>
</organism>
<reference evidence="1 2" key="1">
    <citation type="submission" date="2024-06" db="EMBL/GenBank/DDBJ databases">
        <authorList>
            <person name="Campbell A.G."/>
        </authorList>
    </citation>
    <scope>NUCLEOTIDE SEQUENCE [LARGE SCALE GENOMIC DNA]</scope>
    <source>
        <strain evidence="1 2">EM12</strain>
    </source>
</reference>
<name>A0ABV1QGH0_9HYPH</name>
<dbReference type="InterPro" id="IPR029063">
    <property type="entry name" value="SAM-dependent_MTases_sf"/>
</dbReference>
<evidence type="ECO:0000313" key="2">
    <source>
        <dbReference type="Proteomes" id="UP001480955"/>
    </source>
</evidence>
<comment type="caution">
    <text evidence="1">The sequence shown here is derived from an EMBL/GenBank/DDBJ whole genome shotgun (WGS) entry which is preliminary data.</text>
</comment>
<dbReference type="EMBL" id="JBELQE010000010">
    <property type="protein sequence ID" value="MER2248485.1"/>
    <property type="molecule type" value="Genomic_DNA"/>
</dbReference>